<dbReference type="PANTHER" id="PTHR21600:SF35">
    <property type="entry name" value="PSEUDOURIDINE SYNTHASE"/>
    <property type="match status" value="1"/>
</dbReference>
<accession>A0AAJ2U2U0</accession>
<evidence type="ECO:0000313" key="9">
    <source>
        <dbReference type="Proteomes" id="UP001285636"/>
    </source>
</evidence>
<proteinExistence type="inferred from homology"/>
<dbReference type="PROSITE" id="PS01129">
    <property type="entry name" value="PSI_RLU"/>
    <property type="match status" value="1"/>
</dbReference>
<evidence type="ECO:0000256" key="2">
    <source>
        <dbReference type="ARBA" id="ARBA00010876"/>
    </source>
</evidence>
<dbReference type="PROSITE" id="PS50889">
    <property type="entry name" value="S4"/>
    <property type="match status" value="1"/>
</dbReference>
<reference evidence="8" key="1">
    <citation type="submission" date="2023-10" db="EMBL/GenBank/DDBJ databases">
        <title>Screening of Alkalihalophilus pseudofirmusBZ-TG-HK211 and Its Alleviation of Salt Stress on Rapeseed Growth.</title>
        <authorList>
            <person name="Zhao B."/>
            <person name="Guo T."/>
        </authorList>
    </citation>
    <scope>NUCLEOTIDE SEQUENCE</scope>
    <source>
        <strain evidence="8">BZ-TG-HK211</strain>
    </source>
</reference>
<dbReference type="EC" id="5.4.99.-" evidence="6"/>
<sequence>MSKMSQNESMSCKIEWVVPANVVSSNECSSINEGINEGILLRTFLRDVIGISKKSLADIKFKGGKILVNQKEVTVRTTIFSGDRVEVYVPPEPKNESLRPECIPLDIHYEDDHLLVINKPHGMPTIPSREHPSRTLANAVMGYYESHHIPFTFHAVNRLDRDTSGLLVVAKHGLAHDQLSKGQRAGKLKRYYLALAEGFVQPREGTIHAPIKRRPSSIIERMVAADGQEAITHYKVINDNQAYSEVEINLETGRTHQIRVHFAHLGHPLLGDDLYGGSIELLARQALHCQRVELIHPFTGKHLHFSASLPKDLIEVKDKLIK</sequence>
<evidence type="ECO:0000313" key="8">
    <source>
        <dbReference type="EMBL" id="MDV2885617.1"/>
    </source>
</evidence>
<evidence type="ECO:0000256" key="6">
    <source>
        <dbReference type="RuleBase" id="RU362028"/>
    </source>
</evidence>
<evidence type="ECO:0000256" key="3">
    <source>
        <dbReference type="ARBA" id="ARBA00023235"/>
    </source>
</evidence>
<feature type="domain" description="Pseudouridine synthase RsuA/RluA-like" evidence="7">
    <location>
        <begin position="113"/>
        <end position="264"/>
    </location>
</feature>
<evidence type="ECO:0000256" key="4">
    <source>
        <dbReference type="PIRSR" id="PIRSR606225-1"/>
    </source>
</evidence>
<gene>
    <name evidence="8" type="ORF">RYX45_10550</name>
</gene>
<comment type="caution">
    <text evidence="8">The sequence shown here is derived from an EMBL/GenBank/DDBJ whole genome shotgun (WGS) entry which is preliminary data.</text>
</comment>
<dbReference type="NCBIfam" id="TIGR00005">
    <property type="entry name" value="rluA_subfam"/>
    <property type="match status" value="1"/>
</dbReference>
<dbReference type="FunFam" id="3.30.2350.10:FF:000005">
    <property type="entry name" value="Pseudouridine synthase"/>
    <property type="match status" value="1"/>
</dbReference>
<keyword evidence="3 6" id="KW-0413">Isomerase</keyword>
<dbReference type="EMBL" id="JAWJAY010000002">
    <property type="protein sequence ID" value="MDV2885617.1"/>
    <property type="molecule type" value="Genomic_DNA"/>
</dbReference>
<dbReference type="RefSeq" id="WP_323466745.1">
    <property type="nucleotide sequence ID" value="NZ_CP144224.1"/>
</dbReference>
<organism evidence="8 9">
    <name type="scientific">Alkalihalophilus pseudofirmus</name>
    <name type="common">Bacillus pseudofirmus</name>
    <dbReference type="NCBI Taxonomy" id="79885"/>
    <lineage>
        <taxon>Bacteria</taxon>
        <taxon>Bacillati</taxon>
        <taxon>Bacillota</taxon>
        <taxon>Bacilli</taxon>
        <taxon>Bacillales</taxon>
        <taxon>Bacillaceae</taxon>
        <taxon>Alkalihalophilus</taxon>
    </lineage>
</organism>
<dbReference type="GO" id="GO:0000455">
    <property type="term" value="P:enzyme-directed rRNA pseudouridine synthesis"/>
    <property type="evidence" value="ECO:0007669"/>
    <property type="project" value="TreeGrafter"/>
</dbReference>
<evidence type="ECO:0000256" key="5">
    <source>
        <dbReference type="PROSITE-ProRule" id="PRU00182"/>
    </source>
</evidence>
<dbReference type="GO" id="GO:0009982">
    <property type="term" value="F:pseudouridine synthase activity"/>
    <property type="evidence" value="ECO:0007669"/>
    <property type="project" value="InterPro"/>
</dbReference>
<dbReference type="InterPro" id="IPR006145">
    <property type="entry name" value="PsdUridine_synth_RsuA/RluA"/>
</dbReference>
<dbReference type="GO" id="GO:0140098">
    <property type="term" value="F:catalytic activity, acting on RNA"/>
    <property type="evidence" value="ECO:0007669"/>
    <property type="project" value="UniProtKB-ARBA"/>
</dbReference>
<dbReference type="InterPro" id="IPR020103">
    <property type="entry name" value="PsdUridine_synth_cat_dom_sf"/>
</dbReference>
<dbReference type="Gene3D" id="3.30.2350.10">
    <property type="entry name" value="Pseudouridine synthase"/>
    <property type="match status" value="1"/>
</dbReference>
<dbReference type="CDD" id="cd02869">
    <property type="entry name" value="PseudoU_synth_RluA_like"/>
    <property type="match status" value="1"/>
</dbReference>
<dbReference type="CDD" id="cd00165">
    <property type="entry name" value="S4"/>
    <property type="match status" value="1"/>
</dbReference>
<comment type="similarity">
    <text evidence="2 6">Belongs to the pseudouridine synthase RluA family.</text>
</comment>
<name>A0AAJ2U2U0_ALKPS</name>
<dbReference type="PANTHER" id="PTHR21600">
    <property type="entry name" value="MITOCHONDRIAL RNA PSEUDOURIDINE SYNTHASE"/>
    <property type="match status" value="1"/>
</dbReference>
<protein>
    <recommendedName>
        <fullName evidence="6">Pseudouridine synthase</fullName>
        <ecNumber evidence="6">5.4.99.-</ecNumber>
    </recommendedName>
</protein>
<dbReference type="AlphaFoldDB" id="A0AAJ2U2U0"/>
<dbReference type="InterPro" id="IPR050188">
    <property type="entry name" value="RluA_PseudoU_synthase"/>
</dbReference>
<comment type="function">
    <text evidence="6">Responsible for synthesis of pseudouridine from uracil.</text>
</comment>
<evidence type="ECO:0000256" key="1">
    <source>
        <dbReference type="ARBA" id="ARBA00000073"/>
    </source>
</evidence>
<dbReference type="GO" id="GO:0003723">
    <property type="term" value="F:RNA binding"/>
    <property type="evidence" value="ECO:0007669"/>
    <property type="project" value="UniProtKB-KW"/>
</dbReference>
<dbReference type="InterPro" id="IPR006225">
    <property type="entry name" value="PsdUridine_synth_RluC/D"/>
</dbReference>
<dbReference type="Pfam" id="PF00849">
    <property type="entry name" value="PseudoU_synth_2"/>
    <property type="match status" value="1"/>
</dbReference>
<dbReference type="SUPFAM" id="SSF55120">
    <property type="entry name" value="Pseudouridine synthase"/>
    <property type="match status" value="1"/>
</dbReference>
<feature type="active site" evidence="4">
    <location>
        <position position="160"/>
    </location>
</feature>
<dbReference type="Proteomes" id="UP001285636">
    <property type="component" value="Unassembled WGS sequence"/>
</dbReference>
<dbReference type="InterPro" id="IPR006224">
    <property type="entry name" value="PsdUridine_synth_RluA-like_CS"/>
</dbReference>
<evidence type="ECO:0000259" key="7">
    <source>
        <dbReference type="Pfam" id="PF00849"/>
    </source>
</evidence>
<comment type="catalytic activity">
    <reaction evidence="1 6">
        <text>a uridine in RNA = a pseudouridine in RNA</text>
        <dbReference type="Rhea" id="RHEA:48348"/>
        <dbReference type="Rhea" id="RHEA-COMP:12068"/>
        <dbReference type="Rhea" id="RHEA-COMP:12069"/>
        <dbReference type="ChEBI" id="CHEBI:65314"/>
        <dbReference type="ChEBI" id="CHEBI:65315"/>
    </reaction>
</comment>
<keyword evidence="5" id="KW-0694">RNA-binding</keyword>